<accession>A0A9P0MMG7</accession>
<dbReference type="Proteomes" id="UP001152888">
    <property type="component" value="Unassembled WGS sequence"/>
</dbReference>
<dbReference type="AlphaFoldDB" id="A0A9P0MMG7"/>
<protein>
    <submittedName>
        <fullName evidence="1">Uncharacterized protein</fullName>
    </submittedName>
</protein>
<evidence type="ECO:0000313" key="2">
    <source>
        <dbReference type="Proteomes" id="UP001152888"/>
    </source>
</evidence>
<organism evidence="1 2">
    <name type="scientific">Acanthoscelides obtectus</name>
    <name type="common">Bean weevil</name>
    <name type="synonym">Bruchus obtectus</name>
    <dbReference type="NCBI Taxonomy" id="200917"/>
    <lineage>
        <taxon>Eukaryota</taxon>
        <taxon>Metazoa</taxon>
        <taxon>Ecdysozoa</taxon>
        <taxon>Arthropoda</taxon>
        <taxon>Hexapoda</taxon>
        <taxon>Insecta</taxon>
        <taxon>Pterygota</taxon>
        <taxon>Neoptera</taxon>
        <taxon>Endopterygota</taxon>
        <taxon>Coleoptera</taxon>
        <taxon>Polyphaga</taxon>
        <taxon>Cucujiformia</taxon>
        <taxon>Chrysomeloidea</taxon>
        <taxon>Chrysomelidae</taxon>
        <taxon>Bruchinae</taxon>
        <taxon>Bruchini</taxon>
        <taxon>Acanthoscelides</taxon>
    </lineage>
</organism>
<comment type="caution">
    <text evidence="1">The sequence shown here is derived from an EMBL/GenBank/DDBJ whole genome shotgun (WGS) entry which is preliminary data.</text>
</comment>
<gene>
    <name evidence="1" type="ORF">ACAOBT_LOCUS34498</name>
</gene>
<keyword evidence="2" id="KW-1185">Reference proteome</keyword>
<proteinExistence type="predicted"/>
<dbReference type="EMBL" id="CAKOFQ010008598">
    <property type="protein sequence ID" value="CAH2015076.1"/>
    <property type="molecule type" value="Genomic_DNA"/>
</dbReference>
<name>A0A9P0MMG7_ACAOB</name>
<evidence type="ECO:0000313" key="1">
    <source>
        <dbReference type="EMBL" id="CAH2015076.1"/>
    </source>
</evidence>
<sequence length="38" mass="4286">MISGRDVLSPSRQLDIVSEKENPNFADTLYMQITFGVL</sequence>
<reference evidence="1" key="1">
    <citation type="submission" date="2022-03" db="EMBL/GenBank/DDBJ databases">
        <authorList>
            <person name="Sayadi A."/>
        </authorList>
    </citation>
    <scope>NUCLEOTIDE SEQUENCE</scope>
</reference>